<evidence type="ECO:0000256" key="3">
    <source>
        <dbReference type="ARBA" id="ARBA00022448"/>
    </source>
</evidence>
<dbReference type="PANTHER" id="PTHR22781:SF12">
    <property type="entry name" value="AP-3 COMPLEX SUBUNIT DELTA-1"/>
    <property type="match status" value="1"/>
</dbReference>
<evidence type="ECO:0000256" key="7">
    <source>
        <dbReference type="SAM" id="MobiDB-lite"/>
    </source>
</evidence>
<feature type="compositionally biased region" description="Gly residues" evidence="7">
    <location>
        <begin position="909"/>
        <end position="923"/>
    </location>
</feature>
<sequence>MFEKSLSDMVKGIRLHKHKGTSPFISACILECKAELSSPLPEVKANSVRKLTFLRMMGYEFSWASFAIVEVMSSPRFGHKRVGYLAATQSFTDDTDVILLCTNLLKKEFTSSMTYEVGLAINCLSNIVTPDLARELLPDLTRLTQHSHGYIRKKAVLCLFKLFVRYPQGLRLTFDRIKSCLDDPEPAVVSCAVNVITELADKNPKNYLLMAPHFFGLLTSSSNNWMLIKVVKLLGSLVSEEPRLARKLLEPLAAIVQNTQAKSLLYESVFTLTLALPYARKSDGSQPKAVPGIVDLCAEKLRQFVEELDQNLKYLGLVGFVSLMKSHPNKVVAHRNLILRCLTDDDVTIRSRALELLTGMVTKKNLQELVNQLMQHVRLSDGAYRDELIEKIVFMCSRDKYSYMPDFKWYISTLVAMSSLHGTAHDELIASQITDVAIRVIPVREFAVTSLAALLLESDLAMGKSKATISQVLRAAAWIVGEYSSFLAVAPPTFSSPFGVYHALVSTLMDKRALSLPPATQAVYCQAAVKIFASACGGQDADDKELTACLDAFDKSLPLWMQSKHVEVQERATSVSSLLASLNLLHVEVVKPTGGAVEAEGGAAGEGGGAGAVGAGGGQTTDLFNLSMETSDAPTLPLTSSDAPTLLSLDPSDKFGTVVDANKINLCRQHAALLLEVCVPEPMKPAGSKAQRKVPVSAAWGFDNEPNEGLYSGLWRKDAAQLKRRKVTIEEVQFGYFGSAPVEEEPAPNSFGTTADAAPTTSDQIPSLDPRPAAPQPSTALNASSSAADPFYLAAGSSESADADEDEGATPNFASIQLEMGESDSDEKKGRGGKKKGKKKDKKKKERMTDDSFSMKADAMAIFGGDAAAYSSDEGEEEVDLTTPLAPDEVMEERTHREVPSYVVEEEAGGGGALDLMGGMDGGGEAKKTKKAKKDKSKKKKTAAESNDLLDFGSPAAPDTDLLGGMAAPAQVSANPLGLTADPSVTLDLIMGEFTSGDTFHEASAKVTTVSADPILALAAAVGAAVVPGSMMAGNASLAASAAGGARVRVLVKTKGDALKVEVKADDKKVAKSVAKFIKSMASV</sequence>
<comment type="similarity">
    <text evidence="2">Belongs to the adaptor complexes large subunit family.</text>
</comment>
<evidence type="ECO:0000313" key="10">
    <source>
        <dbReference type="Proteomes" id="UP001165060"/>
    </source>
</evidence>
<dbReference type="Gene3D" id="1.25.10.10">
    <property type="entry name" value="Leucine-rich Repeat Variant"/>
    <property type="match status" value="1"/>
</dbReference>
<dbReference type="Pfam" id="PF01602">
    <property type="entry name" value="Adaptin_N"/>
    <property type="match status" value="1"/>
</dbReference>
<accession>A0ABQ6MP90</accession>
<feature type="region of interest" description="Disordered" evidence="7">
    <location>
        <begin position="908"/>
        <end position="955"/>
    </location>
</feature>
<dbReference type="InterPro" id="IPR002553">
    <property type="entry name" value="Clathrin/coatomer_adapt-like_N"/>
</dbReference>
<dbReference type="PANTHER" id="PTHR22781">
    <property type="entry name" value="DELTA ADAPTIN-RELATED"/>
    <property type="match status" value="1"/>
</dbReference>
<evidence type="ECO:0000256" key="6">
    <source>
        <dbReference type="ARBA" id="ARBA00023136"/>
    </source>
</evidence>
<gene>
    <name evidence="9" type="ORF">TeGR_g5263</name>
</gene>
<feature type="compositionally biased region" description="Basic residues" evidence="7">
    <location>
        <begin position="831"/>
        <end position="846"/>
    </location>
</feature>
<keyword evidence="6" id="KW-0472">Membrane</keyword>
<dbReference type="InterPro" id="IPR016024">
    <property type="entry name" value="ARM-type_fold"/>
</dbReference>
<dbReference type="SUPFAM" id="SSF48371">
    <property type="entry name" value="ARM repeat"/>
    <property type="match status" value="1"/>
</dbReference>
<feature type="region of interest" description="Disordered" evidence="7">
    <location>
        <begin position="740"/>
        <end position="785"/>
    </location>
</feature>
<dbReference type="Proteomes" id="UP001165060">
    <property type="component" value="Unassembled WGS sequence"/>
</dbReference>
<protein>
    <recommendedName>
        <fullName evidence="8">Clathrin/coatomer adaptor adaptin-like N-terminal domain-containing protein</fullName>
    </recommendedName>
</protein>
<proteinExistence type="inferred from homology"/>
<comment type="subcellular location">
    <subcellularLocation>
        <location evidence="1">Endomembrane system</location>
    </subcellularLocation>
</comment>
<keyword evidence="10" id="KW-1185">Reference proteome</keyword>
<keyword evidence="4" id="KW-0677">Repeat</keyword>
<feature type="compositionally biased region" description="Basic residues" evidence="7">
    <location>
        <begin position="928"/>
        <end position="941"/>
    </location>
</feature>
<keyword evidence="3" id="KW-0813">Transport</keyword>
<name>A0ABQ6MP90_9STRA</name>
<evidence type="ECO:0000256" key="4">
    <source>
        <dbReference type="ARBA" id="ARBA00022737"/>
    </source>
</evidence>
<dbReference type="InterPro" id="IPR011989">
    <property type="entry name" value="ARM-like"/>
</dbReference>
<evidence type="ECO:0000256" key="2">
    <source>
        <dbReference type="ARBA" id="ARBA00006613"/>
    </source>
</evidence>
<feature type="compositionally biased region" description="Polar residues" evidence="7">
    <location>
        <begin position="776"/>
        <end position="785"/>
    </location>
</feature>
<dbReference type="EMBL" id="BRYB01003050">
    <property type="protein sequence ID" value="GMI29633.1"/>
    <property type="molecule type" value="Genomic_DNA"/>
</dbReference>
<comment type="caution">
    <text evidence="9">The sequence shown here is derived from an EMBL/GenBank/DDBJ whole genome shotgun (WGS) entry which is preliminary data.</text>
</comment>
<evidence type="ECO:0000259" key="8">
    <source>
        <dbReference type="Pfam" id="PF01602"/>
    </source>
</evidence>
<evidence type="ECO:0000313" key="9">
    <source>
        <dbReference type="EMBL" id="GMI29633.1"/>
    </source>
</evidence>
<evidence type="ECO:0000256" key="1">
    <source>
        <dbReference type="ARBA" id="ARBA00004308"/>
    </source>
</evidence>
<feature type="region of interest" description="Disordered" evidence="7">
    <location>
        <begin position="816"/>
        <end position="852"/>
    </location>
</feature>
<feature type="domain" description="Clathrin/coatomer adaptor adaptin-like N-terminal" evidence="8">
    <location>
        <begin position="31"/>
        <end position="580"/>
    </location>
</feature>
<evidence type="ECO:0000256" key="5">
    <source>
        <dbReference type="ARBA" id="ARBA00022927"/>
    </source>
</evidence>
<keyword evidence="5" id="KW-0653">Protein transport</keyword>
<dbReference type="InterPro" id="IPR017105">
    <property type="entry name" value="AP3_complex_dsu"/>
</dbReference>
<organism evidence="9 10">
    <name type="scientific">Tetraparma gracilis</name>
    <dbReference type="NCBI Taxonomy" id="2962635"/>
    <lineage>
        <taxon>Eukaryota</taxon>
        <taxon>Sar</taxon>
        <taxon>Stramenopiles</taxon>
        <taxon>Ochrophyta</taxon>
        <taxon>Bolidophyceae</taxon>
        <taxon>Parmales</taxon>
        <taxon>Triparmaceae</taxon>
        <taxon>Tetraparma</taxon>
    </lineage>
</organism>
<reference evidence="9 10" key="1">
    <citation type="journal article" date="2023" name="Commun. Biol.">
        <title>Genome analysis of Parmales, the sister group of diatoms, reveals the evolutionary specialization of diatoms from phago-mixotrophs to photoautotrophs.</title>
        <authorList>
            <person name="Ban H."/>
            <person name="Sato S."/>
            <person name="Yoshikawa S."/>
            <person name="Yamada K."/>
            <person name="Nakamura Y."/>
            <person name="Ichinomiya M."/>
            <person name="Sato N."/>
            <person name="Blanc-Mathieu R."/>
            <person name="Endo H."/>
            <person name="Kuwata A."/>
            <person name="Ogata H."/>
        </authorList>
    </citation>
    <scope>NUCLEOTIDE SEQUENCE [LARGE SCALE GENOMIC DNA]</scope>
</reference>